<protein>
    <submittedName>
        <fullName evidence="2">DUF1330 domain-containing protein</fullName>
    </submittedName>
</protein>
<dbReference type="InterPro" id="IPR010753">
    <property type="entry name" value="DUF1330"/>
</dbReference>
<sequence length="120" mass="13017">MGMSRSRESAFARIAKVQMGGMVAMKGYVVVNTEVIDSEAYAEFLEKVPAAIAAGGGRYLVRTDSAEAVQGDWSKRLVIIEFDNIEAAKGFLTSSEFTALDSLRERAAKSRVAIVEEYAS</sequence>
<feature type="domain" description="DUF1330" evidence="1">
    <location>
        <begin position="26"/>
        <end position="117"/>
    </location>
</feature>
<evidence type="ECO:0000313" key="2">
    <source>
        <dbReference type="EMBL" id="MYD91271.1"/>
    </source>
</evidence>
<dbReference type="AlphaFoldDB" id="A0A6B1DVD4"/>
<dbReference type="PANTHER" id="PTHR41521:SF4">
    <property type="entry name" value="BLR0684 PROTEIN"/>
    <property type="match status" value="1"/>
</dbReference>
<dbReference type="SUPFAM" id="SSF54909">
    <property type="entry name" value="Dimeric alpha+beta barrel"/>
    <property type="match status" value="1"/>
</dbReference>
<comment type="caution">
    <text evidence="2">The sequence shown here is derived from an EMBL/GenBank/DDBJ whole genome shotgun (WGS) entry which is preliminary data.</text>
</comment>
<gene>
    <name evidence="2" type="ORF">F4Y08_13195</name>
</gene>
<proteinExistence type="predicted"/>
<dbReference type="EMBL" id="VXPY01000094">
    <property type="protein sequence ID" value="MYD91271.1"/>
    <property type="molecule type" value="Genomic_DNA"/>
</dbReference>
<dbReference type="InterPro" id="IPR011008">
    <property type="entry name" value="Dimeric_a/b-barrel"/>
</dbReference>
<dbReference type="Gene3D" id="3.30.70.100">
    <property type="match status" value="1"/>
</dbReference>
<evidence type="ECO:0000259" key="1">
    <source>
        <dbReference type="Pfam" id="PF07045"/>
    </source>
</evidence>
<dbReference type="PANTHER" id="PTHR41521">
    <property type="match status" value="1"/>
</dbReference>
<name>A0A6B1DVD4_9CHLR</name>
<accession>A0A6B1DVD4</accession>
<dbReference type="Pfam" id="PF07045">
    <property type="entry name" value="DUF1330"/>
    <property type="match status" value="1"/>
</dbReference>
<organism evidence="2">
    <name type="scientific">Caldilineaceae bacterium SB0662_bin_9</name>
    <dbReference type="NCBI Taxonomy" id="2605258"/>
    <lineage>
        <taxon>Bacteria</taxon>
        <taxon>Bacillati</taxon>
        <taxon>Chloroflexota</taxon>
        <taxon>Caldilineae</taxon>
        <taxon>Caldilineales</taxon>
        <taxon>Caldilineaceae</taxon>
    </lineage>
</organism>
<reference evidence="2" key="1">
    <citation type="submission" date="2019-09" db="EMBL/GenBank/DDBJ databases">
        <title>Characterisation of the sponge microbiome using genome-centric metagenomics.</title>
        <authorList>
            <person name="Engelberts J.P."/>
            <person name="Robbins S.J."/>
            <person name="De Goeij J.M."/>
            <person name="Aranda M."/>
            <person name="Bell S.C."/>
            <person name="Webster N.S."/>
        </authorList>
    </citation>
    <scope>NUCLEOTIDE SEQUENCE</scope>
    <source>
        <strain evidence="2">SB0662_bin_9</strain>
    </source>
</reference>